<keyword evidence="1" id="KW-0812">Transmembrane</keyword>
<dbReference type="EnsemblMetazoa" id="GBRI029533-RA">
    <property type="protein sequence ID" value="GBRI029533-PA"/>
    <property type="gene ID" value="GBRI029533"/>
</dbReference>
<reference evidence="3" key="1">
    <citation type="submission" date="2014-03" db="EMBL/GenBank/DDBJ databases">
        <authorList>
            <person name="Aksoy S."/>
            <person name="Warren W."/>
            <person name="Wilson R.K."/>
        </authorList>
    </citation>
    <scope>NUCLEOTIDE SEQUENCE [LARGE SCALE GENOMIC DNA]</scope>
    <source>
        <strain evidence="3">IAEA</strain>
    </source>
</reference>
<sequence>MMMDRLIPKSFLVEALQSSYNSSRSQTDSRIPISKNMGLCVYVNILTGTGVMVLLGKDLETFHDASSICHADDGVVFEDFQDFDDTSLQGWTPFYCRFYRGCSDGSIPGQYPCCPQSQQFVVSSNYGHSFLFERNGDCSSRRSKKPNGSVSPSKLSVHLRTLSIAAPYGINSATAHGGLFELLVPSGGIRVDVRVKNNDSSCSRCFSSSGLCSVLPINAPKDLRISTTVLFASKANCMLVKNDIATVDICQRFAARMLLFSSLRKVLPIQLSDWTDGQTLVWLVAEVTTFSTLDRSRLTSLISVKHSDRCRQNRSQDRHVKDINIPVVVVDFLLLTALTATIGLLISCAIQGINDYPTKRDAEEKSQRHLAATHSANI</sequence>
<evidence type="ECO:0000313" key="2">
    <source>
        <dbReference type="EnsemblMetazoa" id="GBRI029533-PA"/>
    </source>
</evidence>
<accession>A0A1A9WRJ7</accession>
<keyword evidence="3" id="KW-1185">Reference proteome</keyword>
<feature type="transmembrane region" description="Helical" evidence="1">
    <location>
        <begin position="323"/>
        <end position="346"/>
    </location>
</feature>
<dbReference type="VEuPathDB" id="VectorBase:GBRI029533"/>
<evidence type="ECO:0000256" key="1">
    <source>
        <dbReference type="SAM" id="Phobius"/>
    </source>
</evidence>
<name>A0A1A9WRJ7_9MUSC</name>
<keyword evidence="1" id="KW-1133">Transmembrane helix</keyword>
<dbReference type="Proteomes" id="UP000091820">
    <property type="component" value="Unassembled WGS sequence"/>
</dbReference>
<keyword evidence="1" id="KW-0472">Membrane</keyword>
<organism evidence="2 3">
    <name type="scientific">Glossina brevipalpis</name>
    <dbReference type="NCBI Taxonomy" id="37001"/>
    <lineage>
        <taxon>Eukaryota</taxon>
        <taxon>Metazoa</taxon>
        <taxon>Ecdysozoa</taxon>
        <taxon>Arthropoda</taxon>
        <taxon>Hexapoda</taxon>
        <taxon>Insecta</taxon>
        <taxon>Pterygota</taxon>
        <taxon>Neoptera</taxon>
        <taxon>Endopterygota</taxon>
        <taxon>Diptera</taxon>
        <taxon>Brachycera</taxon>
        <taxon>Muscomorpha</taxon>
        <taxon>Hippoboscoidea</taxon>
        <taxon>Glossinidae</taxon>
        <taxon>Glossina</taxon>
    </lineage>
</organism>
<dbReference type="AlphaFoldDB" id="A0A1A9WRJ7"/>
<evidence type="ECO:0000313" key="3">
    <source>
        <dbReference type="Proteomes" id="UP000091820"/>
    </source>
</evidence>
<reference evidence="2" key="2">
    <citation type="submission" date="2020-05" db="UniProtKB">
        <authorList>
            <consortium name="EnsemblMetazoa"/>
        </authorList>
    </citation>
    <scope>IDENTIFICATION</scope>
    <source>
        <strain evidence="2">IAEA</strain>
    </source>
</reference>
<proteinExistence type="predicted"/>
<protein>
    <submittedName>
        <fullName evidence="2">Uncharacterized protein</fullName>
    </submittedName>
</protein>